<dbReference type="Proteomes" id="UP000233248">
    <property type="component" value="Unassembled WGS sequence"/>
</dbReference>
<dbReference type="NCBIfam" id="NF008334">
    <property type="entry name" value="PRK11119.1"/>
    <property type="match status" value="1"/>
</dbReference>
<sequence length="325" mass="36485">MFGKKLIISGLASLLVATSLFGAKVHVLKSTIAEEVFQTLIVAEALKKMGHEIVDFNEVNYDIAFQTIANNANSDEVYFLASMWDPLHNGKIKALGGEKKITKYDKFISNCAQGYLIDKKTAQKHNIKYINDLKKPEIAKLFDLDNDGKADLSGCNAGWGCEKVIEYQLDAFKLRDTIEHNQGEYSAIIADTIANYKTGKPILYYTWTPYWVSGKLVPGKDVVFLQVTHSANPNTDSTKLPNGSDYGFNINHQRIVSNASVRTKHKDIAKLFNLIKIDVNDISGQNMLMANEQNKEKDIKRHAKLWLEKNKAKIDAWVKEAKAAK</sequence>
<feature type="domain" description="ABC-type glycine betaine transport system substrate-binding" evidence="1">
    <location>
        <begin position="27"/>
        <end position="309"/>
    </location>
</feature>
<name>A0A2N1J0Y0_9BACT</name>
<proteinExistence type="predicted"/>
<dbReference type="OrthoDB" id="9786266at2"/>
<reference evidence="2 3" key="1">
    <citation type="submission" date="2017-09" db="EMBL/GenBank/DDBJ databases">
        <title>Genomics of the genus Arcobacter.</title>
        <authorList>
            <person name="Perez-Cataluna A."/>
            <person name="Figueras M.J."/>
            <person name="Salas-Masso N."/>
        </authorList>
    </citation>
    <scope>NUCLEOTIDE SEQUENCE [LARGE SCALE GENOMIC DNA]</scope>
    <source>
        <strain evidence="2 3">DSM 18005</strain>
    </source>
</reference>
<keyword evidence="3" id="KW-1185">Reference proteome</keyword>
<dbReference type="Pfam" id="PF04069">
    <property type="entry name" value="OpuAC"/>
    <property type="match status" value="1"/>
</dbReference>
<dbReference type="EMBL" id="NXIF01000040">
    <property type="protein sequence ID" value="PKI80210.1"/>
    <property type="molecule type" value="Genomic_DNA"/>
</dbReference>
<dbReference type="KEGG" id="ahs:AHALO_0602"/>
<evidence type="ECO:0000259" key="1">
    <source>
        <dbReference type="Pfam" id="PF04069"/>
    </source>
</evidence>
<dbReference type="GO" id="GO:0022857">
    <property type="term" value="F:transmembrane transporter activity"/>
    <property type="evidence" value="ECO:0007669"/>
    <property type="project" value="InterPro"/>
</dbReference>
<protein>
    <submittedName>
        <fullName evidence="2">Proline/glycine betaine ABC transporter substrate-binding protein ProX</fullName>
    </submittedName>
</protein>
<evidence type="ECO:0000313" key="3">
    <source>
        <dbReference type="Proteomes" id="UP000233248"/>
    </source>
</evidence>
<dbReference type="Gene3D" id="3.40.190.10">
    <property type="entry name" value="Periplasmic binding protein-like II"/>
    <property type="match status" value="1"/>
</dbReference>
<dbReference type="Gene3D" id="3.40.190.100">
    <property type="entry name" value="Glycine betaine-binding periplasmic protein, domain 2"/>
    <property type="match status" value="1"/>
</dbReference>
<dbReference type="AlphaFoldDB" id="A0A2N1J0Y0"/>
<comment type="caution">
    <text evidence="2">The sequence shown here is derived from an EMBL/GenBank/DDBJ whole genome shotgun (WGS) entry which is preliminary data.</text>
</comment>
<gene>
    <name evidence="2" type="ORF">CP960_10665</name>
</gene>
<evidence type="ECO:0000313" key="2">
    <source>
        <dbReference type="EMBL" id="PKI80210.1"/>
    </source>
</evidence>
<dbReference type="RefSeq" id="WP_101185462.1">
    <property type="nucleotide sequence ID" value="NZ_CP031218.1"/>
</dbReference>
<dbReference type="SUPFAM" id="SSF53850">
    <property type="entry name" value="Periplasmic binding protein-like II"/>
    <property type="match status" value="1"/>
</dbReference>
<dbReference type="GO" id="GO:0043190">
    <property type="term" value="C:ATP-binding cassette (ABC) transporter complex"/>
    <property type="evidence" value="ECO:0007669"/>
    <property type="project" value="InterPro"/>
</dbReference>
<dbReference type="InterPro" id="IPR007210">
    <property type="entry name" value="ABC_Gly_betaine_transp_sub-bd"/>
</dbReference>
<organism evidence="2 3">
    <name type="scientific">Malaciobacter halophilus</name>
    <dbReference type="NCBI Taxonomy" id="197482"/>
    <lineage>
        <taxon>Bacteria</taxon>
        <taxon>Pseudomonadati</taxon>
        <taxon>Campylobacterota</taxon>
        <taxon>Epsilonproteobacteria</taxon>
        <taxon>Campylobacterales</taxon>
        <taxon>Arcobacteraceae</taxon>
        <taxon>Malaciobacter</taxon>
    </lineage>
</organism>
<accession>A0A2N1J0Y0</accession>